<dbReference type="EMBL" id="QFXD01000220">
    <property type="protein sequence ID" value="RDH89394.1"/>
    <property type="molecule type" value="Genomic_DNA"/>
</dbReference>
<reference evidence="1 2" key="1">
    <citation type="journal article" date="2018" name="ISME J.">
        <title>Endosymbiont genomes yield clues of tubeworm success.</title>
        <authorList>
            <person name="Li Y."/>
            <person name="Liles M.R."/>
            <person name="Halanych K.M."/>
        </authorList>
    </citation>
    <scope>NUCLEOTIDE SEQUENCE [LARGE SCALE GENOMIC DNA]</scope>
    <source>
        <strain evidence="1">A1422</strain>
    </source>
</reference>
<name>A0A370DWV6_9GAMM</name>
<proteinExistence type="predicted"/>
<evidence type="ECO:0000313" key="2">
    <source>
        <dbReference type="Proteomes" id="UP000255508"/>
    </source>
</evidence>
<organism evidence="1 2">
    <name type="scientific">endosymbiont of Lamellibrachia luymesi</name>
    <dbReference type="NCBI Taxonomy" id="2200907"/>
    <lineage>
        <taxon>Bacteria</taxon>
        <taxon>Pseudomonadati</taxon>
        <taxon>Pseudomonadota</taxon>
        <taxon>Gammaproteobacteria</taxon>
        <taxon>sulfur-oxidizing symbionts</taxon>
    </lineage>
</organism>
<accession>A0A370DWV6</accession>
<gene>
    <name evidence="1" type="ORF">DIZ79_12270</name>
</gene>
<sequence length="150" mass="17642">MFERLKLPLPPAELMLKSSSTSRLAVTADDEFSTAQKWRMIEKLAVYTYCFTIKTVTCVDWITVADKHLSRVFQKYGYRMLASEIYNTETKQKVELLYLLLRDFDYLRDKNSIFIECMHEDVQQDNQLDQLKMLIDDYGKALQQAGYQVS</sequence>
<evidence type="ECO:0000313" key="1">
    <source>
        <dbReference type="EMBL" id="RDH89394.1"/>
    </source>
</evidence>
<protein>
    <submittedName>
        <fullName evidence="1">Uncharacterized protein</fullName>
    </submittedName>
</protein>
<comment type="caution">
    <text evidence="1">The sequence shown here is derived from an EMBL/GenBank/DDBJ whole genome shotgun (WGS) entry which is preliminary data.</text>
</comment>
<dbReference type="Proteomes" id="UP000255508">
    <property type="component" value="Unassembled WGS sequence"/>
</dbReference>
<dbReference type="AlphaFoldDB" id="A0A370DWV6"/>